<evidence type="ECO:0000256" key="1">
    <source>
        <dbReference type="SAM" id="MobiDB-lite"/>
    </source>
</evidence>
<sequence length="171" mass="19017">MRLRLQRLRSTPLGVSLLLLALAPGCEEPRHVKTTLNTPSAPAPETEQAPAPEVVQPREILGQRTTDIRNADNELKKGAQVATTQITAKDPITLAGNAYVTIVGRTSILQIDHAMGLYQAANDRFPKDFTEFEAEIIKANNIALTKLPDYQKYGYDEKAHKLIILEYPDRK</sequence>
<dbReference type="EMBL" id="CP155447">
    <property type="protein sequence ID" value="XBH05545.1"/>
    <property type="molecule type" value="Genomic_DNA"/>
</dbReference>
<evidence type="ECO:0000313" key="2">
    <source>
        <dbReference type="EMBL" id="XBH05545.1"/>
    </source>
</evidence>
<feature type="compositionally biased region" description="Low complexity" evidence="1">
    <location>
        <begin position="43"/>
        <end position="52"/>
    </location>
</feature>
<organism evidence="2">
    <name type="scientific">Singulisphaera sp. Ch08</name>
    <dbReference type="NCBI Taxonomy" id="3120278"/>
    <lineage>
        <taxon>Bacteria</taxon>
        <taxon>Pseudomonadati</taxon>
        <taxon>Planctomycetota</taxon>
        <taxon>Planctomycetia</taxon>
        <taxon>Isosphaerales</taxon>
        <taxon>Isosphaeraceae</taxon>
        <taxon>Singulisphaera</taxon>
    </lineage>
</organism>
<name>A0AAU7CJW6_9BACT</name>
<reference evidence="2" key="1">
    <citation type="submission" date="2024-05" db="EMBL/GenBank/DDBJ databases">
        <title>Planctomycetes of the genus Singulisphaera possess chitinolytic capabilities.</title>
        <authorList>
            <person name="Ivanova A."/>
        </authorList>
    </citation>
    <scope>NUCLEOTIDE SEQUENCE</scope>
    <source>
        <strain evidence="2">Ch08T</strain>
    </source>
</reference>
<accession>A0AAU7CJW6</accession>
<dbReference type="RefSeq" id="WP_406698369.1">
    <property type="nucleotide sequence ID" value="NZ_CP155447.1"/>
</dbReference>
<evidence type="ECO:0008006" key="3">
    <source>
        <dbReference type="Google" id="ProtNLM"/>
    </source>
</evidence>
<proteinExistence type="predicted"/>
<gene>
    <name evidence="2" type="ORF">V5E97_05870</name>
</gene>
<dbReference type="AlphaFoldDB" id="A0AAU7CJW6"/>
<feature type="region of interest" description="Disordered" evidence="1">
    <location>
        <begin position="31"/>
        <end position="52"/>
    </location>
</feature>
<protein>
    <recommendedName>
        <fullName evidence="3">Lipoprotein</fullName>
    </recommendedName>
</protein>